<protein>
    <submittedName>
        <fullName evidence="2">Uncharacterized protein</fullName>
    </submittedName>
</protein>
<evidence type="ECO:0000256" key="1">
    <source>
        <dbReference type="SAM" id="MobiDB-lite"/>
    </source>
</evidence>
<feature type="compositionally biased region" description="Low complexity" evidence="1">
    <location>
        <begin position="295"/>
        <end position="305"/>
    </location>
</feature>
<feature type="compositionally biased region" description="Polar residues" evidence="1">
    <location>
        <begin position="115"/>
        <end position="127"/>
    </location>
</feature>
<organism evidence="2 3">
    <name type="scientific">Circinella minor</name>
    <dbReference type="NCBI Taxonomy" id="1195481"/>
    <lineage>
        <taxon>Eukaryota</taxon>
        <taxon>Fungi</taxon>
        <taxon>Fungi incertae sedis</taxon>
        <taxon>Mucoromycota</taxon>
        <taxon>Mucoromycotina</taxon>
        <taxon>Mucoromycetes</taxon>
        <taxon>Mucorales</taxon>
        <taxon>Lichtheimiaceae</taxon>
        <taxon>Circinella</taxon>
    </lineage>
</organism>
<name>A0A8H7RZI1_9FUNG</name>
<feature type="compositionally biased region" description="Basic and acidic residues" evidence="1">
    <location>
        <begin position="227"/>
        <end position="239"/>
    </location>
</feature>
<feature type="compositionally biased region" description="Polar residues" evidence="1">
    <location>
        <begin position="36"/>
        <end position="47"/>
    </location>
</feature>
<comment type="caution">
    <text evidence="2">The sequence shown here is derived from an EMBL/GenBank/DDBJ whole genome shotgun (WGS) entry which is preliminary data.</text>
</comment>
<gene>
    <name evidence="2" type="ORF">INT45_003968</name>
</gene>
<accession>A0A8H7RZI1</accession>
<feature type="compositionally biased region" description="Low complexity" evidence="1">
    <location>
        <begin position="402"/>
        <end position="412"/>
    </location>
</feature>
<keyword evidence="3" id="KW-1185">Reference proteome</keyword>
<feature type="region of interest" description="Disordered" evidence="1">
    <location>
        <begin position="227"/>
        <end position="249"/>
    </location>
</feature>
<feature type="region of interest" description="Disordered" evidence="1">
    <location>
        <begin position="290"/>
        <end position="446"/>
    </location>
</feature>
<feature type="compositionally biased region" description="Polar residues" evidence="1">
    <location>
        <begin position="176"/>
        <end position="194"/>
    </location>
</feature>
<feature type="region of interest" description="Disordered" evidence="1">
    <location>
        <begin position="162"/>
        <end position="194"/>
    </location>
</feature>
<feature type="region of interest" description="Disordered" evidence="1">
    <location>
        <begin position="475"/>
        <end position="499"/>
    </location>
</feature>
<dbReference type="EMBL" id="JAEPRB010000215">
    <property type="protein sequence ID" value="KAG2218701.1"/>
    <property type="molecule type" value="Genomic_DNA"/>
</dbReference>
<evidence type="ECO:0000313" key="3">
    <source>
        <dbReference type="Proteomes" id="UP000646827"/>
    </source>
</evidence>
<sequence>MSDIRSFEIERSRRRSESHESSFLGEDNDDNGDGLMSTTSPTLSNIHSTIFSNSDRYRSLVNESPPANFNEKTPQDDQYSMSGIKQNITTLATTTTPSPLKQREDKIPNFVPSPIKQQPRSNHSSPVTREMRTPSEWDELMRSKGIIPPTEDRPAIVTRATTGTSTTTLPERHKTNTSPMQPRRPVNTTTTITPDNVKKQPVVTTMSVPSEKKSDIPSYMRATESYESRLHRTHSEVTRSQRQRHINTKPRFQSSTQINAMDDIHNEMRDEDVYIPLAVRIKLFEQNLRNGNPITTSSRSTGSTTHRQNKTTDTHHSSTTSSSLTRPRSPKLLTRHRTYSSQQSSQSSSQEKRQPLTTEQTNSSTKNRRTRTLSRHTRPRTIATTTSETTAIRNSYKERGSSRTLTSSTLSSANKVTSRLSSKAITTDRGDSKPNKRQKTTHHQPTAVQPFHFATDQRALHHQKQFKAKLDLWKEKEDEERRTSASGQLHRGTKRKVFY</sequence>
<reference evidence="2 3" key="1">
    <citation type="submission" date="2020-12" db="EMBL/GenBank/DDBJ databases">
        <title>Metabolic potential, ecology and presence of endohyphal bacteria is reflected in genomic diversity of Mucoromycotina.</title>
        <authorList>
            <person name="Muszewska A."/>
            <person name="Okrasinska A."/>
            <person name="Steczkiewicz K."/>
            <person name="Drgas O."/>
            <person name="Orlowska M."/>
            <person name="Perlinska-Lenart U."/>
            <person name="Aleksandrzak-Piekarczyk T."/>
            <person name="Szatraj K."/>
            <person name="Zielenkiewicz U."/>
            <person name="Pilsyk S."/>
            <person name="Malc E."/>
            <person name="Mieczkowski P."/>
            <person name="Kruszewska J.S."/>
            <person name="Biernat P."/>
            <person name="Pawlowska J."/>
        </authorList>
    </citation>
    <scope>NUCLEOTIDE SEQUENCE [LARGE SCALE GENOMIC DNA]</scope>
    <source>
        <strain evidence="2 3">CBS 142.35</strain>
    </source>
</reference>
<dbReference type="AlphaFoldDB" id="A0A8H7RZI1"/>
<feature type="compositionally biased region" description="Low complexity" evidence="1">
    <location>
        <begin position="380"/>
        <end position="393"/>
    </location>
</feature>
<dbReference type="Proteomes" id="UP000646827">
    <property type="component" value="Unassembled WGS sequence"/>
</dbReference>
<feature type="compositionally biased region" description="Basic and acidic residues" evidence="1">
    <location>
        <begin position="1"/>
        <end position="20"/>
    </location>
</feature>
<feature type="compositionally biased region" description="Basic residues" evidence="1">
    <location>
        <begin position="366"/>
        <end position="379"/>
    </location>
</feature>
<feature type="compositionally biased region" description="Low complexity" evidence="1">
    <location>
        <begin position="317"/>
        <end position="332"/>
    </location>
</feature>
<dbReference type="OrthoDB" id="2290389at2759"/>
<proteinExistence type="predicted"/>
<feature type="region of interest" description="Disordered" evidence="1">
    <location>
        <begin position="96"/>
        <end position="133"/>
    </location>
</feature>
<feature type="region of interest" description="Disordered" evidence="1">
    <location>
        <begin position="59"/>
        <end position="80"/>
    </location>
</feature>
<feature type="compositionally biased region" description="Polar residues" evidence="1">
    <location>
        <begin position="61"/>
        <end position="80"/>
    </location>
</feature>
<feature type="region of interest" description="Disordered" evidence="1">
    <location>
        <begin position="1"/>
        <end position="47"/>
    </location>
</feature>
<feature type="compositionally biased region" description="Polar residues" evidence="1">
    <location>
        <begin position="413"/>
        <end position="425"/>
    </location>
</feature>
<feature type="compositionally biased region" description="Low complexity" evidence="1">
    <location>
        <begin position="340"/>
        <end position="349"/>
    </location>
</feature>
<evidence type="ECO:0000313" key="2">
    <source>
        <dbReference type="EMBL" id="KAG2218701.1"/>
    </source>
</evidence>